<dbReference type="AlphaFoldDB" id="A0A1D7YBK5"/>
<dbReference type="Proteomes" id="UP000094960">
    <property type="component" value="Chromosome"/>
</dbReference>
<feature type="compositionally biased region" description="Basic residues" evidence="1">
    <location>
        <begin position="117"/>
        <end position="137"/>
    </location>
</feature>
<gene>
    <name evidence="2" type="ORF">BFF78_19795</name>
</gene>
<reference evidence="3" key="1">
    <citation type="submission" date="2016-09" db="EMBL/GenBank/DDBJ databases">
        <title>Streptomyces puniciscabiei strain:TW1S1 Genome sequencing and assembly.</title>
        <authorList>
            <person name="Kim M.-K."/>
            <person name="Kim S.B."/>
        </authorList>
    </citation>
    <scope>NUCLEOTIDE SEQUENCE [LARGE SCALE GENOMIC DNA]</scope>
    <source>
        <strain evidence="3">TW1S1</strain>
    </source>
</reference>
<proteinExistence type="predicted"/>
<protein>
    <submittedName>
        <fullName evidence="2">Uncharacterized protein</fullName>
    </submittedName>
</protein>
<sequence>MLAVAVTMSLVLAGTAGLVYWRVQTALDQQLHDDLAAYGHSLDRALHAGTALPPGPSGSLYQVLDAHGRVLGSSDTVDHRSLLTPAELDSAVRGRRVHRDVGPPAADHPGHPAPPGRARHGRRSNARGRRRRTPRAP</sequence>
<dbReference type="KEGG" id="spun:BFF78_19795"/>
<keyword evidence="3" id="KW-1185">Reference proteome</keyword>
<evidence type="ECO:0000256" key="1">
    <source>
        <dbReference type="SAM" id="MobiDB-lite"/>
    </source>
</evidence>
<evidence type="ECO:0000313" key="2">
    <source>
        <dbReference type="EMBL" id="AOR33005.1"/>
    </source>
</evidence>
<accession>A0A1D7YBK5</accession>
<dbReference type="RefSeq" id="WP_069779587.1">
    <property type="nucleotide sequence ID" value="NZ_CP017248.1"/>
</dbReference>
<evidence type="ECO:0000313" key="3">
    <source>
        <dbReference type="Proteomes" id="UP000094960"/>
    </source>
</evidence>
<name>A0A1D7YBK5_9ACTN</name>
<feature type="region of interest" description="Disordered" evidence="1">
    <location>
        <begin position="88"/>
        <end position="137"/>
    </location>
</feature>
<organism evidence="2 3">
    <name type="scientific">Streptomyces fodineus</name>
    <dbReference type="NCBI Taxonomy" id="1904616"/>
    <lineage>
        <taxon>Bacteria</taxon>
        <taxon>Bacillati</taxon>
        <taxon>Actinomycetota</taxon>
        <taxon>Actinomycetes</taxon>
        <taxon>Kitasatosporales</taxon>
        <taxon>Streptomycetaceae</taxon>
        <taxon>Streptomyces</taxon>
    </lineage>
</organism>
<dbReference type="EMBL" id="CP017248">
    <property type="protein sequence ID" value="AOR33005.1"/>
    <property type="molecule type" value="Genomic_DNA"/>
</dbReference>